<evidence type="ECO:0000313" key="4">
    <source>
        <dbReference type="Proteomes" id="UP000703038"/>
    </source>
</evidence>
<feature type="domain" description="AB hydrolase-1" evidence="2">
    <location>
        <begin position="32"/>
        <end position="285"/>
    </location>
</feature>
<dbReference type="PANTHER" id="PTHR43329">
    <property type="entry name" value="EPOXIDE HYDROLASE"/>
    <property type="match status" value="1"/>
</dbReference>
<gene>
    <name evidence="3" type="ORF">JOE42_003302</name>
</gene>
<dbReference type="Pfam" id="PF00561">
    <property type="entry name" value="Abhydrolase_1"/>
    <property type="match status" value="1"/>
</dbReference>
<proteinExistence type="predicted"/>
<evidence type="ECO:0000313" key="3">
    <source>
        <dbReference type="EMBL" id="MBM7416569.1"/>
    </source>
</evidence>
<reference evidence="3 4" key="1">
    <citation type="submission" date="2021-01" db="EMBL/GenBank/DDBJ databases">
        <title>Genomics of switchgrass bacterial isolates.</title>
        <authorList>
            <person name="Shade A."/>
        </authorList>
    </citation>
    <scope>NUCLEOTIDE SEQUENCE [LARGE SCALE GENOMIC DNA]</scope>
    <source>
        <strain evidence="3 4">PvP111</strain>
    </source>
</reference>
<sequence>MTVTRPFESERSTVRNGDVELAVYTAGVSDGPTLVLVHGWPDNHTLWNHVVGPLADRYRVVTYDSRGAGDSTVPAQTRGYRLDAMASDLRAVIDAVSPDTPVHVLGHDWGAVEAWELVAEADAPLRISSYTSVSGPNLDHLALWARSRLRRPTPRNLAQVFAQTRASWYTVTFHVPPLARLRMYRMKRKGWTQFIGEFSDVPAAMVEESPTLLDDAWNGLRIYRANLLPRFTSPRRRYVTVPVHLIVNTRDAAVRPFHYEDTPRWVADLSRTDLDAGHWSPLSHPWDIARITSEFVDGIESRRQTAST</sequence>
<dbReference type="PRINTS" id="PR00412">
    <property type="entry name" value="EPOXHYDRLASE"/>
</dbReference>
<organism evidence="3 4">
    <name type="scientific">Rhodococcoides corynebacterioides</name>
    <dbReference type="NCBI Taxonomy" id="53972"/>
    <lineage>
        <taxon>Bacteria</taxon>
        <taxon>Bacillati</taxon>
        <taxon>Actinomycetota</taxon>
        <taxon>Actinomycetes</taxon>
        <taxon>Mycobacteriales</taxon>
        <taxon>Nocardiaceae</taxon>
        <taxon>Rhodococcoides</taxon>
    </lineage>
</organism>
<dbReference type="InterPro" id="IPR029058">
    <property type="entry name" value="AB_hydrolase_fold"/>
</dbReference>
<dbReference type="EMBL" id="JAFBBK010000001">
    <property type="protein sequence ID" value="MBM7416569.1"/>
    <property type="molecule type" value="Genomic_DNA"/>
</dbReference>
<keyword evidence="4" id="KW-1185">Reference proteome</keyword>
<accession>A0ABS2KXB4</accession>
<dbReference type="SUPFAM" id="SSF53474">
    <property type="entry name" value="alpha/beta-Hydrolases"/>
    <property type="match status" value="1"/>
</dbReference>
<dbReference type="InterPro" id="IPR000073">
    <property type="entry name" value="AB_hydrolase_1"/>
</dbReference>
<dbReference type="RefSeq" id="WP_204869348.1">
    <property type="nucleotide sequence ID" value="NZ_JAFBBK010000001.1"/>
</dbReference>
<protein>
    <submittedName>
        <fullName evidence="3">Pimeloyl-ACP methyl ester carboxylesterase</fullName>
    </submittedName>
</protein>
<evidence type="ECO:0000256" key="1">
    <source>
        <dbReference type="ARBA" id="ARBA00022801"/>
    </source>
</evidence>
<keyword evidence="1" id="KW-0378">Hydrolase</keyword>
<dbReference type="Gene3D" id="3.40.50.1820">
    <property type="entry name" value="alpha/beta hydrolase"/>
    <property type="match status" value="1"/>
</dbReference>
<comment type="caution">
    <text evidence="3">The sequence shown here is derived from an EMBL/GenBank/DDBJ whole genome shotgun (WGS) entry which is preliminary data.</text>
</comment>
<dbReference type="Proteomes" id="UP000703038">
    <property type="component" value="Unassembled WGS sequence"/>
</dbReference>
<evidence type="ECO:0000259" key="2">
    <source>
        <dbReference type="Pfam" id="PF00561"/>
    </source>
</evidence>
<name>A0ABS2KXB4_9NOCA</name>
<dbReference type="InterPro" id="IPR000639">
    <property type="entry name" value="Epox_hydrolase-like"/>
</dbReference>